<proteinExistence type="predicted"/>
<evidence type="ECO:0000313" key="3">
    <source>
        <dbReference type="EMBL" id="UZD41136.1"/>
    </source>
</evidence>
<feature type="coiled-coil region" evidence="1">
    <location>
        <begin position="142"/>
        <end position="169"/>
    </location>
</feature>
<evidence type="ECO:0000256" key="1">
    <source>
        <dbReference type="SAM" id="Coils"/>
    </source>
</evidence>
<dbReference type="InterPro" id="IPR039449">
    <property type="entry name" value="TssO"/>
</dbReference>
<dbReference type="RefSeq" id="WP_178977217.1">
    <property type="nucleotide sequence ID" value="NZ_CP110230.1"/>
</dbReference>
<keyword evidence="2" id="KW-1133">Transmembrane helix</keyword>
<dbReference type="EMBL" id="CP110230">
    <property type="protein sequence ID" value="UZD41136.1"/>
    <property type="molecule type" value="Genomic_DNA"/>
</dbReference>
<organism evidence="3 4">
    <name type="scientific">Capnocytophaga ochracea</name>
    <dbReference type="NCBI Taxonomy" id="1018"/>
    <lineage>
        <taxon>Bacteria</taxon>
        <taxon>Pseudomonadati</taxon>
        <taxon>Bacteroidota</taxon>
        <taxon>Flavobacteriia</taxon>
        <taxon>Flavobacteriales</taxon>
        <taxon>Flavobacteriaceae</taxon>
        <taxon>Capnocytophaga</taxon>
    </lineage>
</organism>
<dbReference type="Proteomes" id="UP001163262">
    <property type="component" value="Chromosome"/>
</dbReference>
<keyword evidence="2" id="KW-0472">Membrane</keyword>
<dbReference type="AlphaFoldDB" id="A0AA46W837"/>
<evidence type="ECO:0000313" key="4">
    <source>
        <dbReference type="Proteomes" id="UP001163262"/>
    </source>
</evidence>
<dbReference type="Pfam" id="PF17561">
    <property type="entry name" value="TssO"/>
    <property type="match status" value="1"/>
</dbReference>
<name>A0AA46W837_CAPOC</name>
<evidence type="ECO:0000256" key="2">
    <source>
        <dbReference type="SAM" id="Phobius"/>
    </source>
</evidence>
<protein>
    <submittedName>
        <fullName evidence="3">Type VI secretion system transmembrane protein TssO</fullName>
    </submittedName>
</protein>
<accession>A0AA46W837</accession>
<sequence>MEILNQKERTKALGFFVLFFALAVFVIILALVVNIYFPFKENDLLKQENARIQREMKFQDGFSFQLEKVKVAVDSIGTPQGSYKNDFFNEKLALSILADMYKQIPKDSLRNKNMYNNTILVYKELIDAKKQIKQLTINQKTLDSLSTINKTLKEEYDKMKVDLEVCKQLYQQE</sequence>
<reference evidence="3" key="1">
    <citation type="submission" date="2022-10" db="EMBL/GenBank/DDBJ databases">
        <title>Complete genome sequence of Capnocytophaga ochracea KCOM 2812 isolated from actinomycosis lesion.</title>
        <authorList>
            <person name="Kook J.-K."/>
            <person name="Park S.-N."/>
            <person name="Lim Y.K."/>
        </authorList>
    </citation>
    <scope>NUCLEOTIDE SEQUENCE</scope>
    <source>
        <strain evidence="3">KCOM 28121</strain>
    </source>
</reference>
<keyword evidence="1" id="KW-0175">Coiled coil</keyword>
<feature type="transmembrane region" description="Helical" evidence="2">
    <location>
        <begin position="12"/>
        <end position="37"/>
    </location>
</feature>
<keyword evidence="2 3" id="KW-0812">Transmembrane</keyword>
<gene>
    <name evidence="3" type="ORF">OL231_00955</name>
</gene>